<evidence type="ECO:0000256" key="1">
    <source>
        <dbReference type="ARBA" id="ARBA00004141"/>
    </source>
</evidence>
<feature type="transmembrane region" description="Helical" evidence="6">
    <location>
        <begin position="538"/>
        <end position="564"/>
    </location>
</feature>
<proteinExistence type="inferred from homology"/>
<dbReference type="AlphaFoldDB" id="A0A841Q6C4"/>
<evidence type="ECO:0000259" key="7">
    <source>
        <dbReference type="PROSITE" id="PS50928"/>
    </source>
</evidence>
<dbReference type="InterPro" id="IPR000515">
    <property type="entry name" value="MetI-like"/>
</dbReference>
<dbReference type="Pfam" id="PF00528">
    <property type="entry name" value="BPD_transp_1"/>
    <property type="match status" value="2"/>
</dbReference>
<feature type="transmembrane region" description="Helical" evidence="6">
    <location>
        <begin position="472"/>
        <end position="491"/>
    </location>
</feature>
<name>A0A841Q6C4_9BACI</name>
<comment type="caution">
    <text evidence="8">The sequence shown here is derived from an EMBL/GenBank/DDBJ whole genome shotgun (WGS) entry which is preliminary data.</text>
</comment>
<dbReference type="PANTHER" id="PTHR43839">
    <property type="entry name" value="OPPC IN A BINDING PROTEIN-DEPENDENT TRANSPORT SYSTEM"/>
    <property type="match status" value="1"/>
</dbReference>
<evidence type="ECO:0000313" key="9">
    <source>
        <dbReference type="Proteomes" id="UP000581688"/>
    </source>
</evidence>
<organism evidence="8 9">
    <name type="scientific">Salirhabdus euzebyi</name>
    <dbReference type="NCBI Taxonomy" id="394506"/>
    <lineage>
        <taxon>Bacteria</taxon>
        <taxon>Bacillati</taxon>
        <taxon>Bacillota</taxon>
        <taxon>Bacilli</taxon>
        <taxon>Bacillales</taxon>
        <taxon>Bacillaceae</taxon>
        <taxon>Salirhabdus</taxon>
    </lineage>
</organism>
<feature type="transmembrane region" description="Helical" evidence="6">
    <location>
        <begin position="592"/>
        <end position="613"/>
    </location>
</feature>
<dbReference type="InterPro" id="IPR035906">
    <property type="entry name" value="MetI-like_sf"/>
</dbReference>
<dbReference type="SUPFAM" id="SSF161098">
    <property type="entry name" value="MetI-like"/>
    <property type="match status" value="2"/>
</dbReference>
<dbReference type="EMBL" id="JACHGH010000006">
    <property type="protein sequence ID" value="MBB6453903.1"/>
    <property type="molecule type" value="Genomic_DNA"/>
</dbReference>
<feature type="transmembrane region" description="Helical" evidence="6">
    <location>
        <begin position="160"/>
        <end position="180"/>
    </location>
</feature>
<feature type="transmembrane region" description="Helical" evidence="6">
    <location>
        <begin position="83"/>
        <end position="105"/>
    </location>
</feature>
<comment type="similarity">
    <text evidence="6">Belongs to the binding-protein-dependent transport system permease family.</text>
</comment>
<keyword evidence="4 6" id="KW-1133">Transmembrane helix</keyword>
<feature type="transmembrane region" description="Helical" evidence="6">
    <location>
        <begin position="12"/>
        <end position="30"/>
    </location>
</feature>
<dbReference type="Proteomes" id="UP000581688">
    <property type="component" value="Unassembled WGS sequence"/>
</dbReference>
<keyword evidence="2 6" id="KW-0813">Transport</keyword>
<feature type="transmembrane region" description="Helical" evidence="6">
    <location>
        <begin position="326"/>
        <end position="346"/>
    </location>
</feature>
<feature type="domain" description="ABC transmembrane type-1" evidence="7">
    <location>
        <begin position="395"/>
        <end position="613"/>
    </location>
</feature>
<feature type="domain" description="ABC transmembrane type-1" evidence="7">
    <location>
        <begin position="77"/>
        <end position="275"/>
    </location>
</feature>
<dbReference type="GO" id="GO:0005886">
    <property type="term" value="C:plasma membrane"/>
    <property type="evidence" value="ECO:0007669"/>
    <property type="project" value="UniProtKB-SubCell"/>
</dbReference>
<evidence type="ECO:0000256" key="4">
    <source>
        <dbReference type="ARBA" id="ARBA00022989"/>
    </source>
</evidence>
<dbReference type="PANTHER" id="PTHR43839:SF3">
    <property type="entry name" value="OLIGOPEPTIDE ABC TRANSPORTER, PERMEASE PROTEIN"/>
    <property type="match status" value="1"/>
</dbReference>
<dbReference type="CDD" id="cd06261">
    <property type="entry name" value="TM_PBP2"/>
    <property type="match status" value="1"/>
</dbReference>
<reference evidence="8 9" key="1">
    <citation type="submission" date="2020-08" db="EMBL/GenBank/DDBJ databases">
        <title>Genomic Encyclopedia of Type Strains, Phase IV (KMG-IV): sequencing the most valuable type-strain genomes for metagenomic binning, comparative biology and taxonomic classification.</title>
        <authorList>
            <person name="Goeker M."/>
        </authorList>
    </citation>
    <scope>NUCLEOTIDE SEQUENCE [LARGE SCALE GENOMIC DNA]</scope>
    <source>
        <strain evidence="8 9">DSM 19612</strain>
    </source>
</reference>
<dbReference type="Gene3D" id="1.10.3720.10">
    <property type="entry name" value="MetI-like"/>
    <property type="match status" value="2"/>
</dbReference>
<keyword evidence="3 6" id="KW-0812">Transmembrane</keyword>
<protein>
    <submittedName>
        <fullName evidence="8">Peptide/nickel transport system permease protein</fullName>
    </submittedName>
</protein>
<evidence type="ECO:0000313" key="8">
    <source>
        <dbReference type="EMBL" id="MBB6453903.1"/>
    </source>
</evidence>
<accession>A0A841Q6C4</accession>
<dbReference type="RefSeq" id="WP_174496560.1">
    <property type="nucleotide sequence ID" value="NZ_CADDWK010000008.1"/>
</dbReference>
<feature type="transmembrane region" description="Helical" evidence="6">
    <location>
        <begin position="256"/>
        <end position="276"/>
    </location>
</feature>
<comment type="subcellular location">
    <subcellularLocation>
        <location evidence="6">Cell membrane</location>
        <topology evidence="6">Multi-pass membrane protein</topology>
    </subcellularLocation>
    <subcellularLocation>
        <location evidence="1">Membrane</location>
        <topology evidence="1">Multi-pass membrane protein</topology>
    </subcellularLocation>
</comment>
<feature type="transmembrane region" description="Helical" evidence="6">
    <location>
        <begin position="224"/>
        <end position="244"/>
    </location>
</feature>
<evidence type="ECO:0000256" key="3">
    <source>
        <dbReference type="ARBA" id="ARBA00022692"/>
    </source>
</evidence>
<feature type="transmembrane region" description="Helical" evidence="6">
    <location>
        <begin position="397"/>
        <end position="422"/>
    </location>
</feature>
<evidence type="ECO:0000256" key="2">
    <source>
        <dbReference type="ARBA" id="ARBA00022448"/>
    </source>
</evidence>
<dbReference type="GO" id="GO:0055085">
    <property type="term" value="P:transmembrane transport"/>
    <property type="evidence" value="ECO:0007669"/>
    <property type="project" value="InterPro"/>
</dbReference>
<keyword evidence="9" id="KW-1185">Reference proteome</keyword>
<gene>
    <name evidence="8" type="ORF">HNQ94_002354</name>
</gene>
<dbReference type="PROSITE" id="PS50928">
    <property type="entry name" value="ABC_TM1"/>
    <property type="match status" value="2"/>
</dbReference>
<evidence type="ECO:0000256" key="6">
    <source>
        <dbReference type="RuleBase" id="RU363032"/>
    </source>
</evidence>
<feature type="transmembrane region" description="Helical" evidence="6">
    <location>
        <begin position="434"/>
        <end position="452"/>
    </location>
</feature>
<feature type="transmembrane region" description="Helical" evidence="6">
    <location>
        <begin position="117"/>
        <end position="140"/>
    </location>
</feature>
<keyword evidence="5 6" id="KW-0472">Membrane</keyword>
<evidence type="ECO:0000256" key="5">
    <source>
        <dbReference type="ARBA" id="ARBA00023136"/>
    </source>
</evidence>
<sequence length="663" mass="76474">MQFTRLLKIGAYYVLGILGIICISVMPQAFQTNGFFNIFGYFSDLFKFLFEFINPKNWVFMYKEHPQPVIEFLWEPFKYSMTIIVGAILLGFFIAAIMAFLANFLPRIMYSFLKKILDFLESIPEVVIALLLQLLVIYIYKATGTRVFGIAALGSEQKIYLAPIITLAILPMISLFKILLLMIEEEMLKDYVEFAKSKGLREKSIILFHVIKNITPSAFYHSKVIVWALLSSLFIIEYIFNIQALTHYITLDFQPMTIAFGLIMLFTPFFLFYQLIDYWISTDERDAFAISKEIKDKKESKWLRYIWIPFVKGSKVLFVHMKNVKFAIGFLFLFGLTTYSFIYSILTDSKIDRVKFLYDEKGSIASGPPHAPPNPMLLGSDDVGYSMFDQIIVGAKYTLFFAFLIAFLRVFIGFIGGIYYAFKMDQSRQKWVEKLVDAMHFLPLSIIAYLLLRPVLWGNPDGTWEYSLFERISIEVFLLTILVVPMTMVLTGNEMKQVLKSEFILSARVLGGSPLHILRRHVLPHIGARMTILFGQQFIQTLLIFIHLGIFQLFFGGTVVTMGWDADPPKTFTYEWSGLIGNTRTVIFTGNYWILGTVLLAFMLSIFAMQLIIQGVKEVQQVKVGVTFRKMKRKRVKQKKELSPSAYTYTQESFTPIKKMSDV</sequence>